<evidence type="ECO:0000256" key="14">
    <source>
        <dbReference type="ARBA" id="ARBA00038929"/>
    </source>
</evidence>
<evidence type="ECO:0000256" key="6">
    <source>
        <dbReference type="ARBA" id="ARBA00022968"/>
    </source>
</evidence>
<proteinExistence type="inferred from homology"/>
<dbReference type="Pfam" id="PF00150">
    <property type="entry name" value="Cellulase"/>
    <property type="match status" value="1"/>
</dbReference>
<evidence type="ECO:0000256" key="11">
    <source>
        <dbReference type="ARBA" id="ARBA00023316"/>
    </source>
</evidence>
<dbReference type="GO" id="GO:0071555">
    <property type="term" value="P:cell wall organization"/>
    <property type="evidence" value="ECO:0007669"/>
    <property type="project" value="UniProtKB-KW"/>
</dbReference>
<name>A0A9P4J046_9PEZI</name>
<evidence type="ECO:0000256" key="8">
    <source>
        <dbReference type="ARBA" id="ARBA00023136"/>
    </source>
</evidence>
<feature type="compositionally biased region" description="Low complexity" evidence="16">
    <location>
        <begin position="167"/>
        <end position="176"/>
    </location>
</feature>
<comment type="subcellular location">
    <subcellularLocation>
        <location evidence="1">Cell membrane</location>
        <topology evidence="1">Single-pass type II membrane protein</topology>
    </subcellularLocation>
</comment>
<dbReference type="InterPro" id="IPR017853">
    <property type="entry name" value="GH"/>
</dbReference>
<dbReference type="PANTHER" id="PTHR31297:SF34">
    <property type="entry name" value="GLUCAN 1,3-BETA-GLUCOSIDASE 2"/>
    <property type="match status" value="1"/>
</dbReference>
<dbReference type="OrthoDB" id="62120at2759"/>
<keyword evidence="6" id="KW-0735">Signal-anchor</keyword>
<dbReference type="GO" id="GO:0004338">
    <property type="term" value="F:glucan exo-1,3-beta-glucosidase activity"/>
    <property type="evidence" value="ECO:0007669"/>
    <property type="project" value="UniProtKB-EC"/>
</dbReference>
<dbReference type="GO" id="GO:0005576">
    <property type="term" value="C:extracellular region"/>
    <property type="evidence" value="ECO:0007669"/>
    <property type="project" value="TreeGrafter"/>
</dbReference>
<comment type="similarity">
    <text evidence="2">Belongs to the glycosyl hydrolase 5 (cellulase A) family.</text>
</comment>
<keyword evidence="7 17" id="KW-1133">Transmembrane helix</keyword>
<gene>
    <name evidence="19" type="ORF">K461DRAFT_227244</name>
</gene>
<feature type="region of interest" description="Disordered" evidence="16">
    <location>
        <begin position="19"/>
        <end position="50"/>
    </location>
</feature>
<comment type="function">
    <text evidence="13">Glucosidase involved in the degradation of cellulosic biomass. Active on lichenan.</text>
</comment>
<evidence type="ECO:0000256" key="16">
    <source>
        <dbReference type="SAM" id="MobiDB-lite"/>
    </source>
</evidence>
<evidence type="ECO:0000256" key="9">
    <source>
        <dbReference type="ARBA" id="ARBA00023180"/>
    </source>
</evidence>
<feature type="transmembrane region" description="Helical" evidence="17">
    <location>
        <begin position="143"/>
        <end position="164"/>
    </location>
</feature>
<keyword evidence="3" id="KW-1003">Cell membrane</keyword>
<evidence type="ECO:0000256" key="2">
    <source>
        <dbReference type="ARBA" id="ARBA00005641"/>
    </source>
</evidence>
<keyword evidence="8 17" id="KW-0472">Membrane</keyword>
<evidence type="ECO:0000256" key="5">
    <source>
        <dbReference type="ARBA" id="ARBA00022801"/>
    </source>
</evidence>
<keyword evidence="20" id="KW-1185">Reference proteome</keyword>
<keyword evidence="9" id="KW-0325">Glycoprotein</keyword>
<accession>A0A9P4J046</accession>
<evidence type="ECO:0000256" key="3">
    <source>
        <dbReference type="ARBA" id="ARBA00022475"/>
    </source>
</evidence>
<dbReference type="PANTHER" id="PTHR31297">
    <property type="entry name" value="GLUCAN ENDO-1,6-BETA-GLUCOSIDASE B"/>
    <property type="match status" value="1"/>
</dbReference>
<keyword evidence="10" id="KW-0326">Glycosidase</keyword>
<reference evidence="19" key="1">
    <citation type="journal article" date="2020" name="Stud. Mycol.">
        <title>101 Dothideomycetes genomes: a test case for predicting lifestyles and emergence of pathogens.</title>
        <authorList>
            <person name="Haridas S."/>
            <person name="Albert R."/>
            <person name="Binder M."/>
            <person name="Bloem J."/>
            <person name="Labutti K."/>
            <person name="Salamov A."/>
            <person name="Andreopoulos B."/>
            <person name="Baker S."/>
            <person name="Barry K."/>
            <person name="Bills G."/>
            <person name="Bluhm B."/>
            <person name="Cannon C."/>
            <person name="Castanera R."/>
            <person name="Culley D."/>
            <person name="Daum C."/>
            <person name="Ezra D."/>
            <person name="Gonzalez J."/>
            <person name="Henrissat B."/>
            <person name="Kuo A."/>
            <person name="Liang C."/>
            <person name="Lipzen A."/>
            <person name="Lutzoni F."/>
            <person name="Magnuson J."/>
            <person name="Mondo S."/>
            <person name="Nolan M."/>
            <person name="Ohm R."/>
            <person name="Pangilinan J."/>
            <person name="Park H.-J."/>
            <person name="Ramirez L."/>
            <person name="Alfaro M."/>
            <person name="Sun H."/>
            <person name="Tritt A."/>
            <person name="Yoshinaga Y."/>
            <person name="Zwiers L.-H."/>
            <person name="Turgeon B."/>
            <person name="Goodwin S."/>
            <person name="Spatafora J."/>
            <person name="Crous P."/>
            <person name="Grigoriev I."/>
        </authorList>
    </citation>
    <scope>NUCLEOTIDE SEQUENCE</scope>
    <source>
        <strain evidence="19">CBS 260.36</strain>
    </source>
</reference>
<evidence type="ECO:0000256" key="12">
    <source>
        <dbReference type="ARBA" id="ARBA00036824"/>
    </source>
</evidence>
<evidence type="ECO:0000256" key="17">
    <source>
        <dbReference type="SAM" id="Phobius"/>
    </source>
</evidence>
<keyword evidence="11" id="KW-0961">Cell wall biogenesis/degradation</keyword>
<dbReference type="GO" id="GO:0005886">
    <property type="term" value="C:plasma membrane"/>
    <property type="evidence" value="ECO:0007669"/>
    <property type="project" value="UniProtKB-SubCell"/>
</dbReference>
<dbReference type="EMBL" id="ML996087">
    <property type="protein sequence ID" value="KAF2151896.1"/>
    <property type="molecule type" value="Genomic_DNA"/>
</dbReference>
<evidence type="ECO:0000256" key="13">
    <source>
        <dbReference type="ARBA" id="ARBA00037126"/>
    </source>
</evidence>
<feature type="compositionally biased region" description="Basic residues" evidence="16">
    <location>
        <begin position="37"/>
        <end position="48"/>
    </location>
</feature>
<keyword evidence="4 17" id="KW-0812">Transmembrane</keyword>
<dbReference type="GO" id="GO:0009251">
    <property type="term" value="P:glucan catabolic process"/>
    <property type="evidence" value="ECO:0007669"/>
    <property type="project" value="TreeGrafter"/>
</dbReference>
<evidence type="ECO:0000256" key="1">
    <source>
        <dbReference type="ARBA" id="ARBA00004401"/>
    </source>
</evidence>
<dbReference type="SUPFAM" id="SSF51445">
    <property type="entry name" value="(Trans)glycosidases"/>
    <property type="match status" value="1"/>
</dbReference>
<dbReference type="EC" id="3.2.1.58" evidence="14"/>
<feature type="compositionally biased region" description="Polar residues" evidence="16">
    <location>
        <begin position="177"/>
        <end position="193"/>
    </location>
</feature>
<evidence type="ECO:0000259" key="18">
    <source>
        <dbReference type="Pfam" id="PF00150"/>
    </source>
</evidence>
<dbReference type="AlphaFoldDB" id="A0A9P4J046"/>
<protein>
    <recommendedName>
        <fullName evidence="14">glucan 1,3-beta-glucosidase</fullName>
        <ecNumber evidence="14">3.2.1.58</ecNumber>
    </recommendedName>
    <alternativeName>
        <fullName evidence="15">Exo-1,3-beta-glucanase D</fullName>
    </alternativeName>
</protein>
<evidence type="ECO:0000256" key="15">
    <source>
        <dbReference type="ARBA" id="ARBA00041260"/>
    </source>
</evidence>
<evidence type="ECO:0000256" key="10">
    <source>
        <dbReference type="ARBA" id="ARBA00023295"/>
    </source>
</evidence>
<feature type="compositionally biased region" description="Basic and acidic residues" evidence="16">
    <location>
        <begin position="22"/>
        <end position="36"/>
    </location>
</feature>
<evidence type="ECO:0000313" key="19">
    <source>
        <dbReference type="EMBL" id="KAF2151896.1"/>
    </source>
</evidence>
<comment type="catalytic activity">
    <reaction evidence="12">
        <text>Successive hydrolysis of beta-D-glucose units from the non-reducing ends of (1-&gt;3)-beta-D-glucans, releasing alpha-glucose.</text>
        <dbReference type="EC" id="3.2.1.58"/>
    </reaction>
</comment>
<comment type="caution">
    <text evidence="19">The sequence shown here is derived from an EMBL/GenBank/DDBJ whole genome shotgun (WGS) entry which is preliminary data.</text>
</comment>
<keyword evidence="5 19" id="KW-0378">Hydrolase</keyword>
<dbReference type="InterPro" id="IPR001547">
    <property type="entry name" value="Glyco_hydro_5"/>
</dbReference>
<dbReference type="FunFam" id="3.20.20.80:FF:000033">
    <property type="entry name" value="Glucan 1,3-beta-glucosidase A"/>
    <property type="match status" value="1"/>
</dbReference>
<evidence type="ECO:0000256" key="4">
    <source>
        <dbReference type="ARBA" id="ARBA00022692"/>
    </source>
</evidence>
<sequence>MEGLAALNAINEKLGVNRGHNRVREEVDNEELLRREERRRRKEEKRRRRIEEEAYERGPDVYDEYLSKERREEIDYRSTREKKGRVVSGQKLERGRDSVYDEKSQATSKWWQLKMRGGGTSSDGSYINSEELAQRKKKRRRNILILLGLIVLILVIAIPVGIAVSKNSGKSSSNSGATDSNGKPSNSNLDGIDQSSIPASAKGTWLDPFSWYDTNDFNVTFTDVMVGGLPIMGLNSTWDDSTRANSNVPPLNEAWKYGTMPVRGINVGGWLVLEPVITPSFFNSFKSSQGVIDEYTLTSTLGTGSAKSTIEQHYSSFLTEQDFVNIQAAGFDHVRIPFGYWTIVTYQGDPYVSQVAWRYLLRAIEWARKYGIRVNLDLHGAPGSQNGWNHSGRQGDIGWLNGTDGALNANRTLQIHDQLSKFFAQDRYKNIIAFYGLLNEPRMTSLDTTSVLQWTTEAATLVQKNGINCTIVFGDGFMGLDNWQGKLQSVPNMLLDVHQYVIFNTQQLTLNHQAKTTFACGGWTAQAKRSMDTTTGFGPTIFAEWSQADTDCAPYLNNVGVGSRWQGTLNMVDTPGGGQNGSVLTPTCPTANNPRCMCDGANASPSAYSAAYKQWLLQFAVAQMESFEYGWGWFYWTWKTESAAQWSYKDGLAAGILPGKVWERDFKCASGAPDYASLGLPEYY</sequence>
<dbReference type="GO" id="GO:0009986">
    <property type="term" value="C:cell surface"/>
    <property type="evidence" value="ECO:0007669"/>
    <property type="project" value="TreeGrafter"/>
</dbReference>
<evidence type="ECO:0000313" key="20">
    <source>
        <dbReference type="Proteomes" id="UP000799439"/>
    </source>
</evidence>
<feature type="domain" description="Glycoside hydrolase family 5" evidence="18">
    <location>
        <begin position="313"/>
        <end position="550"/>
    </location>
</feature>
<dbReference type="Proteomes" id="UP000799439">
    <property type="component" value="Unassembled WGS sequence"/>
</dbReference>
<evidence type="ECO:0000256" key="7">
    <source>
        <dbReference type="ARBA" id="ARBA00022989"/>
    </source>
</evidence>
<dbReference type="Gene3D" id="3.20.20.80">
    <property type="entry name" value="Glycosidases"/>
    <property type="match status" value="1"/>
</dbReference>
<dbReference type="InterPro" id="IPR050386">
    <property type="entry name" value="Glycosyl_hydrolase_5"/>
</dbReference>
<organism evidence="19 20">
    <name type="scientific">Myriangium duriaei CBS 260.36</name>
    <dbReference type="NCBI Taxonomy" id="1168546"/>
    <lineage>
        <taxon>Eukaryota</taxon>
        <taxon>Fungi</taxon>
        <taxon>Dikarya</taxon>
        <taxon>Ascomycota</taxon>
        <taxon>Pezizomycotina</taxon>
        <taxon>Dothideomycetes</taxon>
        <taxon>Dothideomycetidae</taxon>
        <taxon>Myriangiales</taxon>
        <taxon>Myriangiaceae</taxon>
        <taxon>Myriangium</taxon>
    </lineage>
</organism>
<feature type="region of interest" description="Disordered" evidence="16">
    <location>
        <begin position="167"/>
        <end position="193"/>
    </location>
</feature>